<dbReference type="Pfam" id="PF12848">
    <property type="entry name" value="ABC_tran_Xtn"/>
    <property type="match status" value="1"/>
</dbReference>
<dbReference type="InterPro" id="IPR003439">
    <property type="entry name" value="ABC_transporter-like_ATP-bd"/>
</dbReference>
<dbReference type="InterPro" id="IPR051309">
    <property type="entry name" value="ABCF_ATPase"/>
</dbReference>
<name>A0A6G8B0Y4_9LACO</name>
<accession>A0A6G8B0Y4</accession>
<keyword evidence="1" id="KW-0677">Repeat</keyword>
<evidence type="ECO:0000256" key="2">
    <source>
        <dbReference type="ARBA" id="ARBA00022741"/>
    </source>
</evidence>
<dbReference type="Proteomes" id="UP000500741">
    <property type="component" value="Chromosome"/>
</dbReference>
<sequence>MIILQANDVSRRFNGVTFFEHFSLQIQDRSRIGLVGRNGAGKSTLLKILIGQELPDEGVVSSKKGLKLAYLAQNSGMDSTLSVYDEMLASFHKVRQIEQQMRQMETAIAATTDYESTAYQTLLNEYDQIQHDFEALNGYGYEATIRGVLHGFGFDETFYAQKISDLSGGQRTRLAIAKQLLEKPDLLVLDEPTNHLDMQTLAWLEKYLQNYQGALLIVSHDRYFLDRVVNEIYEVHGGILDHYQGNYSRYMEQKIAKITAEQKAFDRQQSEIAKLEDFVNRNIVRASTTKRAQSRRKQLEKMEVLAAPKNESGVAHITFTAAQSSGNEVLKVEDLSLGYQMDQPLAQNVNLSVKKQHAVALVGPNGVGKSTMIKTLLGSLPPLAGSFKLGANVTVGYYDQEQATLDSHKTVLSSVWDLHPKMAEKDVRSILGSFMFTGEDVDKKVTALSGGEKARLLLTVLSMNEDNFLILDEPTNHLDIDSREVLETALNEYNGTIFFVSHDRYFINEVATEVVELSAQGTQFFDGDYDYYLEKIEQRNEKNGTDNQQATQSSLDDEVLDYQTNREQQKELRKKERAVTKAESAMEAIMQEIEPLERALNDPVNGSDLGKLTELTQQIESLQQKLAQVEDEWTQASLELETFQA</sequence>
<dbReference type="GO" id="GO:0016887">
    <property type="term" value="F:ATP hydrolysis activity"/>
    <property type="evidence" value="ECO:0007669"/>
    <property type="project" value="InterPro"/>
</dbReference>
<dbReference type="PANTHER" id="PTHR42855">
    <property type="entry name" value="ABC TRANSPORTER ATP-BINDING SUBUNIT"/>
    <property type="match status" value="1"/>
</dbReference>
<gene>
    <name evidence="6" type="ORF">G7084_06625</name>
</gene>
<keyword evidence="3 6" id="KW-0067">ATP-binding</keyword>
<dbReference type="PROSITE" id="PS00211">
    <property type="entry name" value="ABC_TRANSPORTER_1"/>
    <property type="match status" value="1"/>
</dbReference>
<dbReference type="InterPro" id="IPR032781">
    <property type="entry name" value="ABC_tran_Xtn"/>
</dbReference>
<dbReference type="PROSITE" id="PS50893">
    <property type="entry name" value="ABC_TRANSPORTER_2"/>
    <property type="match status" value="2"/>
</dbReference>
<dbReference type="FunFam" id="3.40.50.300:FF:000309">
    <property type="entry name" value="ABC transporter ATP-binding protein"/>
    <property type="match status" value="1"/>
</dbReference>
<keyword evidence="2" id="KW-0547">Nucleotide-binding</keyword>
<dbReference type="Pfam" id="PF00005">
    <property type="entry name" value="ABC_tran"/>
    <property type="match status" value="2"/>
</dbReference>
<dbReference type="GO" id="GO:0005524">
    <property type="term" value="F:ATP binding"/>
    <property type="evidence" value="ECO:0007669"/>
    <property type="project" value="UniProtKB-KW"/>
</dbReference>
<dbReference type="FunFam" id="3.40.50.300:FF:000011">
    <property type="entry name" value="Putative ABC transporter ATP-binding component"/>
    <property type="match status" value="1"/>
</dbReference>
<dbReference type="KEGG" id="wco:G7084_06625"/>
<evidence type="ECO:0000313" key="7">
    <source>
        <dbReference type="Proteomes" id="UP000500741"/>
    </source>
</evidence>
<dbReference type="InterPro" id="IPR027417">
    <property type="entry name" value="P-loop_NTPase"/>
</dbReference>
<protein>
    <submittedName>
        <fullName evidence="6">ABC-F family ATP-binding cassette domain-containing protein</fullName>
    </submittedName>
</protein>
<dbReference type="SUPFAM" id="SSF52540">
    <property type="entry name" value="P-loop containing nucleoside triphosphate hydrolases"/>
    <property type="match status" value="2"/>
</dbReference>
<organism evidence="6 7">
    <name type="scientific">Weissella coleopterorum</name>
    <dbReference type="NCBI Taxonomy" id="2714949"/>
    <lineage>
        <taxon>Bacteria</taxon>
        <taxon>Bacillati</taxon>
        <taxon>Bacillota</taxon>
        <taxon>Bacilli</taxon>
        <taxon>Lactobacillales</taxon>
        <taxon>Lactobacillaceae</taxon>
        <taxon>Weissella</taxon>
    </lineage>
</organism>
<dbReference type="GO" id="GO:0003677">
    <property type="term" value="F:DNA binding"/>
    <property type="evidence" value="ECO:0007669"/>
    <property type="project" value="InterPro"/>
</dbReference>
<dbReference type="InterPro" id="IPR003593">
    <property type="entry name" value="AAA+_ATPase"/>
</dbReference>
<keyword evidence="4" id="KW-0175">Coiled coil</keyword>
<dbReference type="PANTHER" id="PTHR42855:SF2">
    <property type="entry name" value="DRUG RESISTANCE ABC TRANSPORTER,ATP-BINDING PROTEIN"/>
    <property type="match status" value="1"/>
</dbReference>
<feature type="domain" description="ABC transporter" evidence="5">
    <location>
        <begin position="4"/>
        <end position="262"/>
    </location>
</feature>
<proteinExistence type="predicted"/>
<evidence type="ECO:0000313" key="6">
    <source>
        <dbReference type="EMBL" id="QIL51001.1"/>
    </source>
</evidence>
<dbReference type="AlphaFoldDB" id="A0A6G8B0Y4"/>
<feature type="coiled-coil region" evidence="4">
    <location>
        <begin position="565"/>
        <end position="639"/>
    </location>
</feature>
<reference evidence="6 7" key="1">
    <citation type="submission" date="2020-03" db="EMBL/GenBank/DDBJ databases">
        <title>Weissella sp. nov., isolated from Cybister lewisianus.</title>
        <authorList>
            <person name="Hyun D.-W."/>
            <person name="Bae J.-W."/>
        </authorList>
    </citation>
    <scope>NUCLEOTIDE SEQUENCE [LARGE SCALE GENOMIC DNA]</scope>
    <source>
        <strain evidence="6 7">HDW19</strain>
    </source>
</reference>
<dbReference type="InterPro" id="IPR032524">
    <property type="entry name" value="ABC_tran_C"/>
</dbReference>
<dbReference type="CDD" id="cd03221">
    <property type="entry name" value="ABCF_EF-3"/>
    <property type="match status" value="2"/>
</dbReference>
<dbReference type="RefSeq" id="WP_166011156.1">
    <property type="nucleotide sequence ID" value="NZ_CP049888.1"/>
</dbReference>
<evidence type="ECO:0000259" key="5">
    <source>
        <dbReference type="PROSITE" id="PS50893"/>
    </source>
</evidence>
<evidence type="ECO:0000256" key="1">
    <source>
        <dbReference type="ARBA" id="ARBA00022737"/>
    </source>
</evidence>
<dbReference type="EMBL" id="CP049888">
    <property type="protein sequence ID" value="QIL51001.1"/>
    <property type="molecule type" value="Genomic_DNA"/>
</dbReference>
<dbReference type="Gene3D" id="3.40.50.300">
    <property type="entry name" value="P-loop containing nucleotide triphosphate hydrolases"/>
    <property type="match status" value="2"/>
</dbReference>
<evidence type="ECO:0000256" key="3">
    <source>
        <dbReference type="ARBA" id="ARBA00022840"/>
    </source>
</evidence>
<dbReference type="InterPro" id="IPR017871">
    <property type="entry name" value="ABC_transporter-like_CS"/>
</dbReference>
<dbReference type="SMART" id="SM00382">
    <property type="entry name" value="AAA"/>
    <property type="match status" value="2"/>
</dbReference>
<keyword evidence="7" id="KW-1185">Reference proteome</keyword>
<dbReference type="Pfam" id="PF16326">
    <property type="entry name" value="ABC_tran_CTD"/>
    <property type="match status" value="1"/>
</dbReference>
<feature type="domain" description="ABC transporter" evidence="5">
    <location>
        <begin position="330"/>
        <end position="544"/>
    </location>
</feature>
<evidence type="ECO:0000256" key="4">
    <source>
        <dbReference type="SAM" id="Coils"/>
    </source>
</evidence>